<keyword evidence="3" id="KW-1185">Reference proteome</keyword>
<feature type="chain" id="PRO_5012362309" description="Fimbrillin family protein" evidence="1">
    <location>
        <begin position="27"/>
        <end position="300"/>
    </location>
</feature>
<dbReference type="Gene3D" id="2.60.40.2630">
    <property type="match status" value="1"/>
</dbReference>
<dbReference type="EMBL" id="CP015402">
    <property type="protein sequence ID" value="ANU63195.2"/>
    <property type="molecule type" value="Genomic_DNA"/>
</dbReference>
<organism evidence="2 3">
    <name type="scientific">Muribaculum intestinale</name>
    <dbReference type="NCBI Taxonomy" id="1796646"/>
    <lineage>
        <taxon>Bacteria</taxon>
        <taxon>Pseudomonadati</taxon>
        <taxon>Bacteroidota</taxon>
        <taxon>Bacteroidia</taxon>
        <taxon>Bacteroidales</taxon>
        <taxon>Muribaculaceae</taxon>
        <taxon>Muribaculum</taxon>
    </lineage>
</organism>
<dbReference type="AlphaFoldDB" id="A0A1B1S8S1"/>
<evidence type="ECO:0000313" key="3">
    <source>
        <dbReference type="Proteomes" id="UP000186351"/>
    </source>
</evidence>
<dbReference type="Pfam" id="PF13149">
    <property type="entry name" value="Mfa_like_1"/>
    <property type="match status" value="1"/>
</dbReference>
<evidence type="ECO:0000313" key="2">
    <source>
        <dbReference type="EMBL" id="ANU63195.2"/>
    </source>
</evidence>
<reference evidence="3" key="1">
    <citation type="submission" date="2016-04" db="EMBL/GenBank/DDBJ databases">
        <title>Complete Genome Sequences of Twelve Strains of a Stable Defined Moderately Diverse Mouse Microbiota 2 (sDMDMm2).</title>
        <authorList>
            <person name="Uchimura Y."/>
            <person name="Wyss M."/>
            <person name="Brugiroux S."/>
            <person name="Limenitakis J.P."/>
            <person name="Stecher B."/>
            <person name="McCoy K.D."/>
            <person name="Macpherson A.J."/>
        </authorList>
    </citation>
    <scope>NUCLEOTIDE SEQUENCE [LARGE SCALE GENOMIC DNA]</scope>
    <source>
        <strain evidence="3">YL27</strain>
    </source>
</reference>
<protein>
    <recommendedName>
        <fullName evidence="4">Fimbrillin family protein</fullName>
    </recommendedName>
</protein>
<dbReference type="Gene3D" id="2.60.40.2620">
    <property type="entry name" value="Fimbrillin-like"/>
    <property type="match status" value="1"/>
</dbReference>
<dbReference type="InterPro" id="IPR025049">
    <property type="entry name" value="Mfa-like_1"/>
</dbReference>
<dbReference type="PROSITE" id="PS51257">
    <property type="entry name" value="PROKAR_LIPOPROTEIN"/>
    <property type="match status" value="1"/>
</dbReference>
<dbReference type="KEGG" id="pary:A4V02_05320"/>
<dbReference type="InterPro" id="IPR042278">
    <property type="entry name" value="Mfa-like_1_N"/>
</dbReference>
<keyword evidence="1" id="KW-0732">Signal</keyword>
<dbReference type="Proteomes" id="UP000186351">
    <property type="component" value="Chromosome"/>
</dbReference>
<dbReference type="CDD" id="cd13120">
    <property type="entry name" value="BF2867_like_N"/>
    <property type="match status" value="1"/>
</dbReference>
<evidence type="ECO:0008006" key="4">
    <source>
        <dbReference type="Google" id="ProtNLM"/>
    </source>
</evidence>
<gene>
    <name evidence="2" type="ORF">A4V02_05320</name>
</gene>
<dbReference type="OrthoDB" id="1072294at2"/>
<dbReference type="CDD" id="cd13121">
    <property type="entry name" value="BF2867_like_C"/>
    <property type="match status" value="1"/>
</dbReference>
<sequence>MSFQMKHNISSIISVLLLTVGLSSCTDDSMEPDNNTSNGKIAMEFTFSHPSQSRATETSFESGDVVGVFVSNSEKPLEIAGNTVNNEALTFTGSNWKSSRPLYWDAGTYNVYAYCPRLNEIGSITDLVFEVATDQRESQLSGLDGYESSDFLFASAKEISASPNPVDLKFRHIMSKISIRLIKGEDYEGDIPEKADVYIHNTVTESSIDLMVGVATKALRGSRKSIMARQTAPTVYSAIIVPQRLENRVPLIEVVMNGVSFLYESKFLFKPGMHHIVNLIVDKNPEQIKIEIGGEILDWN</sequence>
<evidence type="ECO:0000256" key="1">
    <source>
        <dbReference type="SAM" id="SignalP"/>
    </source>
</evidence>
<dbReference type="STRING" id="1796646.A4V02_05320"/>
<proteinExistence type="predicted"/>
<accession>A0A1Z2XJV7</accession>
<feature type="signal peptide" evidence="1">
    <location>
        <begin position="1"/>
        <end position="26"/>
    </location>
</feature>
<accession>A0A1B1S8S1</accession>
<name>A0A1B1S8S1_9BACT</name>